<gene>
    <name evidence="2" type="ORF">HHI36_000979</name>
</gene>
<feature type="compositionally biased region" description="Polar residues" evidence="1">
    <location>
        <begin position="103"/>
        <end position="113"/>
    </location>
</feature>
<sequence>MYLGTALIIYGLYLLNYDYTNRSRLPTPSPEPPKRDYANGQTNGHIPYSNTSQNNWFKSLDRLSRRKNKKNDNNDCLTNTDDDLTPKSPPTKNLRFFGDSLRQRNMSRSQTDITNRDRMKSQSNRDLHNISEDSRTYRQENGMRKNYQKSMLNISESDREMNRSMKPNLRQSMPRDPPRRDERGRRNKNEASSLESSTEGDSSQSQRSIVYLHAATVGDIPGPGYLRNSSRAASREELASNSNKIQPRVKTLSRSFSMLAPWKPKNYRESMNIDYSQYPKQPLKNGKYEQKISKNGTSKNSSSSTLKKKAHETRRSNQNLSTLGTHRARSKENISHTLKRSKDEPSRNSTSTLYKKKDRLPHENSRYSRENDKRISSKSASVESLGAQNRVGRSTEDNRVVSRSVSMPRNPEKSAGWFKRDR</sequence>
<comment type="caution">
    <text evidence="2">The sequence shown here is derived from an EMBL/GenBank/DDBJ whole genome shotgun (WGS) entry which is preliminary data.</text>
</comment>
<dbReference type="Proteomes" id="UP001516400">
    <property type="component" value="Unassembled WGS sequence"/>
</dbReference>
<feature type="region of interest" description="Disordered" evidence="1">
    <location>
        <begin position="21"/>
        <end position="54"/>
    </location>
</feature>
<evidence type="ECO:0000313" key="2">
    <source>
        <dbReference type="EMBL" id="KAL3286473.1"/>
    </source>
</evidence>
<name>A0ABD2P6E9_9CUCU</name>
<evidence type="ECO:0000313" key="3">
    <source>
        <dbReference type="Proteomes" id="UP001516400"/>
    </source>
</evidence>
<keyword evidence="3" id="KW-1185">Reference proteome</keyword>
<feature type="compositionally biased region" description="Polar residues" evidence="1">
    <location>
        <begin position="39"/>
        <end position="54"/>
    </location>
</feature>
<organism evidence="2 3">
    <name type="scientific">Cryptolaemus montrouzieri</name>
    <dbReference type="NCBI Taxonomy" id="559131"/>
    <lineage>
        <taxon>Eukaryota</taxon>
        <taxon>Metazoa</taxon>
        <taxon>Ecdysozoa</taxon>
        <taxon>Arthropoda</taxon>
        <taxon>Hexapoda</taxon>
        <taxon>Insecta</taxon>
        <taxon>Pterygota</taxon>
        <taxon>Neoptera</taxon>
        <taxon>Endopterygota</taxon>
        <taxon>Coleoptera</taxon>
        <taxon>Polyphaga</taxon>
        <taxon>Cucujiformia</taxon>
        <taxon>Coccinelloidea</taxon>
        <taxon>Coccinellidae</taxon>
        <taxon>Scymninae</taxon>
        <taxon>Scymnini</taxon>
        <taxon>Cryptolaemus</taxon>
    </lineage>
</organism>
<dbReference type="AlphaFoldDB" id="A0ABD2P6E9"/>
<proteinExistence type="predicted"/>
<feature type="compositionally biased region" description="Basic and acidic residues" evidence="1">
    <location>
        <begin position="114"/>
        <end position="143"/>
    </location>
</feature>
<feature type="compositionally biased region" description="Basic and acidic residues" evidence="1">
    <location>
        <begin position="176"/>
        <end position="189"/>
    </location>
</feature>
<feature type="compositionally biased region" description="Basic and acidic residues" evidence="1">
    <location>
        <begin position="330"/>
        <end position="346"/>
    </location>
</feature>
<reference evidence="2 3" key="1">
    <citation type="journal article" date="2021" name="BMC Biol.">
        <title>Horizontally acquired antibacterial genes associated with adaptive radiation of ladybird beetles.</title>
        <authorList>
            <person name="Li H.S."/>
            <person name="Tang X.F."/>
            <person name="Huang Y.H."/>
            <person name="Xu Z.Y."/>
            <person name="Chen M.L."/>
            <person name="Du X.Y."/>
            <person name="Qiu B.Y."/>
            <person name="Chen P.T."/>
            <person name="Zhang W."/>
            <person name="Slipinski A."/>
            <person name="Escalona H.E."/>
            <person name="Waterhouse R.M."/>
            <person name="Zwick A."/>
            <person name="Pang H."/>
        </authorList>
    </citation>
    <scope>NUCLEOTIDE SEQUENCE [LARGE SCALE GENOMIC DNA]</scope>
    <source>
        <strain evidence="2">SYSU2018</strain>
    </source>
</reference>
<protein>
    <submittedName>
        <fullName evidence="2">Uncharacterized protein</fullName>
    </submittedName>
</protein>
<feature type="compositionally biased region" description="Low complexity" evidence="1">
    <location>
        <begin position="192"/>
        <end position="208"/>
    </location>
</feature>
<feature type="compositionally biased region" description="Low complexity" evidence="1">
    <location>
        <begin position="293"/>
        <end position="305"/>
    </location>
</feature>
<feature type="compositionally biased region" description="Basic and acidic residues" evidence="1">
    <location>
        <begin position="360"/>
        <end position="375"/>
    </location>
</feature>
<evidence type="ECO:0000256" key="1">
    <source>
        <dbReference type="SAM" id="MobiDB-lite"/>
    </source>
</evidence>
<accession>A0ABD2P6E9</accession>
<dbReference type="EMBL" id="JABFTP020000185">
    <property type="protein sequence ID" value="KAL3286473.1"/>
    <property type="molecule type" value="Genomic_DNA"/>
</dbReference>
<feature type="region of interest" description="Disordered" evidence="1">
    <location>
        <begin position="292"/>
        <end position="422"/>
    </location>
</feature>
<feature type="region of interest" description="Disordered" evidence="1">
    <location>
        <begin position="67"/>
        <end position="246"/>
    </location>
</feature>